<organism evidence="2 3">
    <name type="scientific">Streptococcus ictaluri 707-05</name>
    <dbReference type="NCBI Taxonomy" id="764299"/>
    <lineage>
        <taxon>Bacteria</taxon>
        <taxon>Bacillati</taxon>
        <taxon>Bacillota</taxon>
        <taxon>Bacilli</taxon>
        <taxon>Lactobacillales</taxon>
        <taxon>Streptococcaceae</taxon>
        <taxon>Streptococcus</taxon>
    </lineage>
</organism>
<evidence type="ECO:0000313" key="2">
    <source>
        <dbReference type="EMBL" id="EHI70833.1"/>
    </source>
</evidence>
<comment type="caution">
    <text evidence="2">The sequence shown here is derived from an EMBL/GenBank/DDBJ whole genome shotgun (WGS) entry which is preliminary data.</text>
</comment>
<dbReference type="Proteomes" id="UP000003330">
    <property type="component" value="Unassembled WGS sequence"/>
</dbReference>
<protein>
    <submittedName>
        <fullName evidence="2">Uncharacterized protein</fullName>
    </submittedName>
</protein>
<dbReference type="EMBL" id="AEUX02000001">
    <property type="protein sequence ID" value="EHI70833.1"/>
    <property type="molecule type" value="Genomic_DNA"/>
</dbReference>
<dbReference type="AlphaFoldDB" id="G5JZU3"/>
<evidence type="ECO:0000313" key="3">
    <source>
        <dbReference type="Proteomes" id="UP000003330"/>
    </source>
</evidence>
<feature type="compositionally biased region" description="Basic residues" evidence="1">
    <location>
        <begin position="21"/>
        <end position="34"/>
    </location>
</feature>
<accession>G5JZU3</accession>
<name>G5JZU3_9STRE</name>
<proteinExistence type="predicted"/>
<feature type="region of interest" description="Disordered" evidence="1">
    <location>
        <begin position="1"/>
        <end position="41"/>
    </location>
</feature>
<dbReference type="STRING" id="764299.STRIC_0807"/>
<sequence length="41" mass="4754">MYRAVKLAPSVMTGKENVRNKQLRSHKSKHASKKTVHDYLD</sequence>
<gene>
    <name evidence="2" type="ORF">STRIC_0807</name>
</gene>
<evidence type="ECO:0000256" key="1">
    <source>
        <dbReference type="SAM" id="MobiDB-lite"/>
    </source>
</evidence>
<reference evidence="2 3" key="1">
    <citation type="journal article" date="2014" name="Int. J. Syst. Evol. Microbiol.">
        <title>Phylogenomics and the dynamic genome evolution of the genus Streptococcus.</title>
        <authorList>
            <consortium name="The Broad Institute Genome Sequencing Platform"/>
            <person name="Richards V.P."/>
            <person name="Palmer S.R."/>
            <person name="Pavinski Bitar P.D."/>
            <person name="Qin X."/>
            <person name="Weinstock G.M."/>
            <person name="Highlander S.K."/>
            <person name="Town C.D."/>
            <person name="Burne R.A."/>
            <person name="Stanhope M.J."/>
        </authorList>
    </citation>
    <scope>NUCLEOTIDE SEQUENCE [LARGE SCALE GENOMIC DNA]</scope>
    <source>
        <strain evidence="2 3">707-05</strain>
    </source>
</reference>
<keyword evidence="3" id="KW-1185">Reference proteome</keyword>